<dbReference type="NCBIfam" id="NF047658">
    <property type="entry name" value="HYC_CC_PP"/>
    <property type="match status" value="1"/>
</dbReference>
<evidence type="ECO:0000313" key="2">
    <source>
        <dbReference type="EMBL" id="GGD86130.1"/>
    </source>
</evidence>
<dbReference type="RefSeq" id="WP_188439691.1">
    <property type="nucleotide sequence ID" value="NZ_BMGK01000003.1"/>
</dbReference>
<reference evidence="2" key="1">
    <citation type="journal article" date="2014" name="Int. J. Syst. Evol. Microbiol.">
        <title>Complete genome sequence of Corynebacterium casei LMG S-19264T (=DSM 44701T), isolated from a smear-ripened cheese.</title>
        <authorList>
            <consortium name="US DOE Joint Genome Institute (JGI-PGF)"/>
            <person name="Walter F."/>
            <person name="Albersmeier A."/>
            <person name="Kalinowski J."/>
            <person name="Ruckert C."/>
        </authorList>
    </citation>
    <scope>NUCLEOTIDE SEQUENCE</scope>
    <source>
        <strain evidence="2">CGMCC 1.12924</strain>
    </source>
</reference>
<keyword evidence="3" id="KW-1185">Reference proteome</keyword>
<evidence type="ECO:0000313" key="3">
    <source>
        <dbReference type="Proteomes" id="UP000652231"/>
    </source>
</evidence>
<name>A0A8J2V8Q0_9FLAO</name>
<evidence type="ECO:0000256" key="1">
    <source>
        <dbReference type="SAM" id="SignalP"/>
    </source>
</evidence>
<feature type="chain" id="PRO_5035243298" description="Secreted protein" evidence="1">
    <location>
        <begin position="22"/>
        <end position="133"/>
    </location>
</feature>
<dbReference type="Proteomes" id="UP000652231">
    <property type="component" value="Unassembled WGS sequence"/>
</dbReference>
<dbReference type="InterPro" id="IPR058060">
    <property type="entry name" value="HYC_CC_PP"/>
</dbReference>
<organism evidence="2 3">
    <name type="scientific">Planktosalinus lacus</name>
    <dbReference type="NCBI Taxonomy" id="1526573"/>
    <lineage>
        <taxon>Bacteria</taxon>
        <taxon>Pseudomonadati</taxon>
        <taxon>Bacteroidota</taxon>
        <taxon>Flavobacteriia</taxon>
        <taxon>Flavobacteriales</taxon>
        <taxon>Flavobacteriaceae</taxon>
        <taxon>Planktosalinus</taxon>
    </lineage>
</organism>
<reference evidence="2" key="2">
    <citation type="submission" date="2020-09" db="EMBL/GenBank/DDBJ databases">
        <authorList>
            <person name="Sun Q."/>
            <person name="Zhou Y."/>
        </authorList>
    </citation>
    <scope>NUCLEOTIDE SEQUENCE</scope>
    <source>
        <strain evidence="2">CGMCC 1.12924</strain>
    </source>
</reference>
<dbReference type="Pfam" id="PF26622">
    <property type="entry name" value="DUF8199"/>
    <property type="match status" value="1"/>
</dbReference>
<evidence type="ECO:0008006" key="4">
    <source>
        <dbReference type="Google" id="ProtNLM"/>
    </source>
</evidence>
<dbReference type="AlphaFoldDB" id="A0A8J2V8Q0"/>
<proteinExistence type="predicted"/>
<feature type="signal peptide" evidence="1">
    <location>
        <begin position="1"/>
        <end position="21"/>
    </location>
</feature>
<gene>
    <name evidence="2" type="ORF">GCM10011312_07720</name>
</gene>
<accession>A0A8J2V8Q0</accession>
<keyword evidence="1" id="KW-0732">Signal</keyword>
<dbReference type="EMBL" id="BMGK01000003">
    <property type="protein sequence ID" value="GGD86130.1"/>
    <property type="molecule type" value="Genomic_DNA"/>
</dbReference>
<dbReference type="InterPro" id="IPR058512">
    <property type="entry name" value="DUF8199"/>
</dbReference>
<sequence>MQKTISIALSLLLLLSTTGLTYGQHFCEGVLVDKSFAIGFEIMSCDEVEADDSCENNPAEDDCCADTYFQIQTDKEFSGKSSYASLEIPSFVTSDANFLVEVDIFSKEQRLFAYYTPPERPFDLHALFQTYLI</sequence>
<comment type="caution">
    <text evidence="2">The sequence shown here is derived from an EMBL/GenBank/DDBJ whole genome shotgun (WGS) entry which is preliminary data.</text>
</comment>
<protein>
    <recommendedName>
        <fullName evidence="4">Secreted protein</fullName>
    </recommendedName>
</protein>